<dbReference type="InParanoid" id="A0A7J7DRA5"/>
<evidence type="ECO:0000256" key="2">
    <source>
        <dbReference type="ARBA" id="ARBA00023163"/>
    </source>
</evidence>
<dbReference type="Proteomes" id="UP000593562">
    <property type="component" value="Unassembled WGS sequence"/>
</dbReference>
<keyword evidence="2" id="KW-0804">Transcription</keyword>
<dbReference type="InterPro" id="IPR044660">
    <property type="entry name" value="IBH1-like"/>
</dbReference>
<gene>
    <name evidence="4" type="ORF">HS088_TW04G00893</name>
</gene>
<sequence length="117" mass="13157">MNSTLTKPKSCLRKARRRSGSQRRSAHAVCRGQRSNVNEKGKLSDKLEALKKLIPAHNNNNNNNNNGKTVKPDDLFQETADYIVLLKTQVVILQKLIHLYGPTATTRDEEQNQCVSS</sequence>
<dbReference type="AlphaFoldDB" id="A0A7J7DRA5"/>
<proteinExistence type="predicted"/>
<dbReference type="PANTHER" id="PTHR33124">
    <property type="entry name" value="TRANSCRIPTION FACTOR IBH1-LIKE 1"/>
    <property type="match status" value="1"/>
</dbReference>
<feature type="region of interest" description="Disordered" evidence="3">
    <location>
        <begin position="1"/>
        <end position="43"/>
    </location>
</feature>
<comment type="caution">
    <text evidence="4">The sequence shown here is derived from an EMBL/GenBank/DDBJ whole genome shotgun (WGS) entry which is preliminary data.</text>
</comment>
<accession>A0A7J7DRA5</accession>
<dbReference type="GO" id="GO:0006355">
    <property type="term" value="P:regulation of DNA-templated transcription"/>
    <property type="evidence" value="ECO:0007669"/>
    <property type="project" value="InterPro"/>
</dbReference>
<evidence type="ECO:0000256" key="3">
    <source>
        <dbReference type="SAM" id="MobiDB-lite"/>
    </source>
</evidence>
<dbReference type="FunCoup" id="A0A7J7DRA5">
    <property type="interactions" value="7"/>
</dbReference>
<evidence type="ECO:0000313" key="5">
    <source>
        <dbReference type="Proteomes" id="UP000593562"/>
    </source>
</evidence>
<dbReference type="EMBL" id="JAAARO010000004">
    <property type="protein sequence ID" value="KAF5748932.1"/>
    <property type="molecule type" value="Genomic_DNA"/>
</dbReference>
<organism evidence="4 5">
    <name type="scientific">Tripterygium wilfordii</name>
    <name type="common">Thunder God vine</name>
    <dbReference type="NCBI Taxonomy" id="458696"/>
    <lineage>
        <taxon>Eukaryota</taxon>
        <taxon>Viridiplantae</taxon>
        <taxon>Streptophyta</taxon>
        <taxon>Embryophyta</taxon>
        <taxon>Tracheophyta</taxon>
        <taxon>Spermatophyta</taxon>
        <taxon>Magnoliopsida</taxon>
        <taxon>eudicotyledons</taxon>
        <taxon>Gunneridae</taxon>
        <taxon>Pentapetalae</taxon>
        <taxon>rosids</taxon>
        <taxon>fabids</taxon>
        <taxon>Celastrales</taxon>
        <taxon>Celastraceae</taxon>
        <taxon>Tripterygium</taxon>
    </lineage>
</organism>
<evidence type="ECO:0000313" key="4">
    <source>
        <dbReference type="EMBL" id="KAF5748932.1"/>
    </source>
</evidence>
<evidence type="ECO:0000256" key="1">
    <source>
        <dbReference type="ARBA" id="ARBA00023015"/>
    </source>
</evidence>
<dbReference type="PANTHER" id="PTHR33124:SF57">
    <property type="entry name" value="TRANSCRIPTION FACTOR UPBEAT-LIKE PROTEIN"/>
    <property type="match status" value="1"/>
</dbReference>
<dbReference type="OrthoDB" id="994442at2759"/>
<name>A0A7J7DRA5_TRIWF</name>
<protein>
    <submittedName>
        <fullName evidence="4">Uncharacterized protein</fullName>
    </submittedName>
</protein>
<feature type="compositionally biased region" description="Basic residues" evidence="3">
    <location>
        <begin position="10"/>
        <end position="26"/>
    </location>
</feature>
<keyword evidence="5" id="KW-1185">Reference proteome</keyword>
<keyword evidence="1" id="KW-0805">Transcription regulation</keyword>
<reference evidence="4 5" key="1">
    <citation type="journal article" date="2020" name="Nat. Commun.">
        <title>Genome of Tripterygium wilfordii and identification of cytochrome P450 involved in triptolide biosynthesis.</title>
        <authorList>
            <person name="Tu L."/>
            <person name="Su P."/>
            <person name="Zhang Z."/>
            <person name="Gao L."/>
            <person name="Wang J."/>
            <person name="Hu T."/>
            <person name="Zhou J."/>
            <person name="Zhang Y."/>
            <person name="Zhao Y."/>
            <person name="Liu Y."/>
            <person name="Song Y."/>
            <person name="Tong Y."/>
            <person name="Lu Y."/>
            <person name="Yang J."/>
            <person name="Xu C."/>
            <person name="Jia M."/>
            <person name="Peters R.J."/>
            <person name="Huang L."/>
            <person name="Gao W."/>
        </authorList>
    </citation>
    <scope>NUCLEOTIDE SEQUENCE [LARGE SCALE GENOMIC DNA]</scope>
    <source>
        <strain evidence="5">cv. XIE 37</strain>
        <tissue evidence="4">Leaf</tissue>
    </source>
</reference>